<comment type="subunit">
    <text evidence="7">Homodimer.</text>
</comment>
<dbReference type="KEGG" id="mcoo:MCOO_39270"/>
<keyword evidence="2 7" id="KW-0328">Glycosyltransferase</keyword>
<comment type="similarity">
    <text evidence="1 7">Belongs to the glycosyltransferase group 1 family. MshA subfamily.</text>
</comment>
<evidence type="ECO:0000256" key="7">
    <source>
        <dbReference type="HAMAP-Rule" id="MF_01695"/>
    </source>
</evidence>
<feature type="binding site" evidence="7">
    <location>
        <position position="120"/>
    </location>
    <ligand>
        <name>1D-myo-inositol 3-phosphate</name>
        <dbReference type="ChEBI" id="CHEBI:58401"/>
    </ligand>
</feature>
<dbReference type="Pfam" id="PF13579">
    <property type="entry name" value="Glyco_trans_4_4"/>
    <property type="match status" value="1"/>
</dbReference>
<accession>A0A7I7L2T2</accession>
<dbReference type="GO" id="GO:0008375">
    <property type="term" value="F:acetylglucosaminyltransferase activity"/>
    <property type="evidence" value="ECO:0007669"/>
    <property type="project" value="UniProtKB-UniRule"/>
</dbReference>
<name>A0A7I7L2T2_9MYCO</name>
<comment type="catalytic activity">
    <reaction evidence="6 7">
        <text>1D-myo-inositol 3-phosphate + UDP-N-acetyl-alpha-D-glucosamine = 1D-myo-inositol 2-acetamido-2-deoxy-alpha-D-glucopyranoside 3-phosphate + UDP + H(+)</text>
        <dbReference type="Rhea" id="RHEA:26188"/>
        <dbReference type="ChEBI" id="CHEBI:15378"/>
        <dbReference type="ChEBI" id="CHEBI:57705"/>
        <dbReference type="ChEBI" id="CHEBI:58223"/>
        <dbReference type="ChEBI" id="CHEBI:58401"/>
        <dbReference type="ChEBI" id="CHEBI:58892"/>
        <dbReference type="EC" id="2.4.1.250"/>
    </reaction>
</comment>
<feature type="binding site" evidence="7">
    <location>
        <position position="318"/>
    </location>
    <ligand>
        <name>UDP-N-acetyl-alpha-D-glucosamine</name>
        <dbReference type="ChEBI" id="CHEBI:57705"/>
    </ligand>
</feature>
<keyword evidence="5 7" id="KW-0460">Magnesium</keyword>
<protein>
    <recommendedName>
        <fullName evidence="7">D-inositol-3-phosphate glycosyltransferase</fullName>
        <ecNumber evidence="7">2.4.1.250</ecNumber>
    </recommendedName>
    <alternativeName>
        <fullName evidence="7">N-acetylglucosamine-inositol-phosphate N-acetylglucosaminyltransferase</fullName>
        <shortName evidence="7">GlcNAc-Ins-P N-acetylglucosaminyltransferase</shortName>
    </alternativeName>
</protein>
<evidence type="ECO:0000256" key="4">
    <source>
        <dbReference type="ARBA" id="ARBA00022723"/>
    </source>
</evidence>
<comment type="function">
    <text evidence="7">Catalyzes the transfer of a N-acetyl-glucosamine moiety to 1D-myo-inositol 3-phosphate to produce 1D-myo-inositol 2-acetamido-2-deoxy-glucopyranoside 3-phosphate in the mycothiol biosynthesis pathway.</text>
</comment>
<dbReference type="HAMAP" id="MF_01695">
    <property type="entry name" value="MshA"/>
    <property type="match status" value="1"/>
</dbReference>
<evidence type="ECO:0000256" key="3">
    <source>
        <dbReference type="ARBA" id="ARBA00022679"/>
    </source>
</evidence>
<keyword evidence="3 7" id="KW-0808">Transferase</keyword>
<feature type="binding site" evidence="7">
    <location>
        <position position="32"/>
    </location>
    <ligand>
        <name>UDP-N-acetyl-alpha-D-glucosamine</name>
        <dbReference type="ChEBI" id="CHEBI:57705"/>
    </ligand>
</feature>
<feature type="binding site" evidence="7">
    <location>
        <position position="296"/>
    </location>
    <ligand>
        <name>UDP-N-acetyl-alpha-D-glucosamine</name>
        <dbReference type="ChEBI" id="CHEBI:57705"/>
    </ligand>
</feature>
<proteinExistence type="inferred from homology"/>
<feature type="binding site" evidence="7">
    <location>
        <position position="18"/>
    </location>
    <ligand>
        <name>1D-myo-inositol 3-phosphate</name>
        <dbReference type="ChEBI" id="CHEBI:58401"/>
    </ligand>
</feature>
<dbReference type="FunFam" id="3.40.50.2000:FF:000123">
    <property type="entry name" value="D-inositol-3-phosphate glycosyltransferase"/>
    <property type="match status" value="1"/>
</dbReference>
<feature type="binding site" evidence="7">
    <location>
        <position position="87"/>
    </location>
    <ligand>
        <name>1D-myo-inositol 3-phosphate</name>
        <dbReference type="ChEBI" id="CHEBI:58401"/>
    </ligand>
</feature>
<evidence type="ECO:0000256" key="6">
    <source>
        <dbReference type="ARBA" id="ARBA00048131"/>
    </source>
</evidence>
<dbReference type="EMBL" id="AP022569">
    <property type="protein sequence ID" value="BBX47912.1"/>
    <property type="molecule type" value="Genomic_DNA"/>
</dbReference>
<keyword evidence="4 7" id="KW-0479">Metal-binding</keyword>
<feature type="binding site" evidence="7">
    <location>
        <position position="326"/>
    </location>
    <ligand>
        <name>UDP-N-acetyl-alpha-D-glucosamine</name>
        <dbReference type="ChEBI" id="CHEBI:57705"/>
    </ligand>
</feature>
<keyword evidence="11" id="KW-1185">Reference proteome</keyword>
<dbReference type="EC" id="2.4.1.250" evidence="7"/>
<dbReference type="GO" id="GO:0000287">
    <property type="term" value="F:magnesium ion binding"/>
    <property type="evidence" value="ECO:0007669"/>
    <property type="project" value="UniProtKB-UniRule"/>
</dbReference>
<dbReference type="InterPro" id="IPR028098">
    <property type="entry name" value="Glyco_trans_4-like_N"/>
</dbReference>
<feature type="domain" description="Glycosyltransferase subfamily 4-like N-terminal" evidence="9">
    <location>
        <begin position="31"/>
        <end position="206"/>
    </location>
</feature>
<dbReference type="PANTHER" id="PTHR12526">
    <property type="entry name" value="GLYCOSYLTRANSFERASE"/>
    <property type="match status" value="1"/>
</dbReference>
<evidence type="ECO:0000313" key="10">
    <source>
        <dbReference type="EMBL" id="BBX47912.1"/>
    </source>
</evidence>
<feature type="binding site" evidence="7">
    <location>
        <position position="144"/>
    </location>
    <ligand>
        <name>1D-myo-inositol 3-phosphate</name>
        <dbReference type="ChEBI" id="CHEBI:58401"/>
    </ligand>
</feature>
<evidence type="ECO:0000256" key="5">
    <source>
        <dbReference type="ARBA" id="ARBA00022842"/>
    </source>
</evidence>
<feature type="binding site" evidence="7">
    <location>
        <position position="305"/>
    </location>
    <ligand>
        <name>Mg(2+)</name>
        <dbReference type="ChEBI" id="CHEBI:18420"/>
    </ligand>
</feature>
<evidence type="ECO:0000256" key="2">
    <source>
        <dbReference type="ARBA" id="ARBA00022676"/>
    </source>
</evidence>
<dbReference type="AlphaFoldDB" id="A0A7I7L2T2"/>
<dbReference type="Gene3D" id="3.40.50.2000">
    <property type="entry name" value="Glycogen Phosphorylase B"/>
    <property type="match status" value="2"/>
</dbReference>
<evidence type="ECO:0000256" key="1">
    <source>
        <dbReference type="ARBA" id="ARBA00008449"/>
    </source>
</evidence>
<dbReference type="GO" id="GO:0010125">
    <property type="term" value="P:mycothiol biosynthetic process"/>
    <property type="evidence" value="ECO:0007669"/>
    <property type="project" value="UniProtKB-UniRule"/>
</dbReference>
<dbReference type="InterPro" id="IPR017814">
    <property type="entry name" value="Mycothiol_biosynthesis_MshA"/>
</dbReference>
<dbReference type="SUPFAM" id="SSF53756">
    <property type="entry name" value="UDP-Glycosyltransferase/glycogen phosphorylase"/>
    <property type="match status" value="1"/>
</dbReference>
<dbReference type="GO" id="GO:0102710">
    <property type="term" value="F:D-inositol-3-phosphate glycosyltransferase activity"/>
    <property type="evidence" value="ECO:0007669"/>
    <property type="project" value="UniProtKB-EC"/>
</dbReference>
<dbReference type="Proteomes" id="UP000465866">
    <property type="component" value="Chromosome"/>
</dbReference>
<feature type="binding site" evidence="7">
    <location>
        <position position="238"/>
    </location>
    <ligand>
        <name>UDP-N-acetyl-alpha-D-glucosamine</name>
        <dbReference type="ChEBI" id="CHEBI:57705"/>
    </ligand>
</feature>
<feature type="binding site" evidence="7">
    <location>
        <position position="164"/>
    </location>
    <ligand>
        <name>1D-myo-inositol 3-phosphate</name>
        <dbReference type="ChEBI" id="CHEBI:58401"/>
    </ligand>
</feature>
<dbReference type="Pfam" id="PF00534">
    <property type="entry name" value="Glycos_transf_1"/>
    <property type="match status" value="1"/>
</dbReference>
<feature type="binding site" evidence="7">
    <location>
        <position position="306"/>
    </location>
    <ligand>
        <name>Mg(2+)</name>
        <dbReference type="ChEBI" id="CHEBI:18420"/>
    </ligand>
</feature>
<gene>
    <name evidence="7 10" type="primary">mshA</name>
    <name evidence="10" type="ORF">MCOO_39270</name>
</gene>
<sequence>MGPSDLTNPRRVAVLAVHTSPLAQPGVGDAGGMNVYVLQSALHLARRGVEVEIFTRATASADPPVARVAPGVLVRNVVAGPFEGLDKYDLPTQLCSFAAGVLRAEAAHEPGYYDIVHSHYWLSGQVGWLARDRWSVPLVHTAHTLAAVKNAALADGDIPEPPLRTVGEQQVVDEADRLIANTDDEARQLVSLHNADPARIDIVHPGVDLDVFRPGDQRAARARLGLPIDGDVVAFVGRIQPLKGPEVLLRAAAKLPRAHIVVVGGPSGSGLATPDGLVRLARDMGISDRVTFLPPQSRDNLATVFQAADLVAVPSYSESFGLVAIEAQACGTPVAAAAVGGLPVAVRDGVTGTLVPGHDVDRWAQAIDELLERDDETMGRAAVEHASRFSWDHTVDALLASYRRAIGDFTARRSVRGLPSTRRAARRSSRRKAWA</sequence>
<feature type="domain" description="Glycosyl transferase family 1" evidence="8">
    <location>
        <begin position="217"/>
        <end position="374"/>
    </location>
</feature>
<dbReference type="NCBIfam" id="TIGR03449">
    <property type="entry name" value="mycothiol_MshA"/>
    <property type="match status" value="1"/>
</dbReference>
<feature type="binding site" evidence="7">
    <location>
        <position position="243"/>
    </location>
    <ligand>
        <name>UDP-N-acetyl-alpha-D-glucosamine</name>
        <dbReference type="ChEBI" id="CHEBI:57705"/>
    </ligand>
</feature>
<dbReference type="PANTHER" id="PTHR12526:SF510">
    <property type="entry name" value="D-INOSITOL 3-PHOSPHATE GLYCOSYLTRANSFERASE"/>
    <property type="match status" value="1"/>
</dbReference>
<evidence type="ECO:0000259" key="9">
    <source>
        <dbReference type="Pfam" id="PF13579"/>
    </source>
</evidence>
<feature type="binding site" evidence="7">
    <location>
        <position position="308"/>
    </location>
    <ligand>
        <name>Mg(2+)</name>
        <dbReference type="ChEBI" id="CHEBI:18420"/>
    </ligand>
</feature>
<dbReference type="CDD" id="cd03800">
    <property type="entry name" value="GT4_sucrose_synthase"/>
    <property type="match status" value="1"/>
</dbReference>
<dbReference type="InterPro" id="IPR001296">
    <property type="entry name" value="Glyco_trans_1"/>
</dbReference>
<feature type="binding site" evidence="7">
    <location>
        <begin position="24"/>
        <end position="25"/>
    </location>
    <ligand>
        <name>UDP-N-acetyl-alpha-D-glucosamine</name>
        <dbReference type="ChEBI" id="CHEBI:57705"/>
    </ligand>
</feature>
<evidence type="ECO:0000313" key="11">
    <source>
        <dbReference type="Proteomes" id="UP000465866"/>
    </source>
</evidence>
<feature type="binding site" evidence="7">
    <location>
        <position position="332"/>
    </location>
    <ligand>
        <name>Mg(2+)</name>
        <dbReference type="ChEBI" id="CHEBI:18420"/>
    </ligand>
</feature>
<feature type="binding site" evidence="7">
    <location>
        <begin position="29"/>
        <end position="34"/>
    </location>
    <ligand>
        <name>1D-myo-inositol 3-phosphate</name>
        <dbReference type="ChEBI" id="CHEBI:58401"/>
    </ligand>
</feature>
<reference evidence="10 11" key="1">
    <citation type="journal article" date="2019" name="Emerg. Microbes Infect.">
        <title>Comprehensive subspecies identification of 175 nontuberculous mycobacteria species based on 7547 genomic profiles.</title>
        <authorList>
            <person name="Matsumoto Y."/>
            <person name="Kinjo T."/>
            <person name="Motooka D."/>
            <person name="Nabeya D."/>
            <person name="Jung N."/>
            <person name="Uechi K."/>
            <person name="Horii T."/>
            <person name="Iida T."/>
            <person name="Fujita J."/>
            <person name="Nakamura S."/>
        </authorList>
    </citation>
    <scope>NUCLEOTIDE SEQUENCE [LARGE SCALE GENOMIC DNA]</scope>
    <source>
        <strain evidence="10 11">JCM 12404</strain>
    </source>
</reference>
<organism evidence="10 11">
    <name type="scientific">Mycobacterium cookii</name>
    <dbReference type="NCBI Taxonomy" id="1775"/>
    <lineage>
        <taxon>Bacteria</taxon>
        <taxon>Bacillati</taxon>
        <taxon>Actinomycetota</taxon>
        <taxon>Actinomycetes</taxon>
        <taxon>Mycobacteriales</taxon>
        <taxon>Mycobacteriaceae</taxon>
        <taxon>Mycobacterium</taxon>
    </lineage>
</organism>
<evidence type="ECO:0000259" key="8">
    <source>
        <dbReference type="Pfam" id="PF00534"/>
    </source>
</evidence>